<proteinExistence type="predicted"/>
<sequence length="263" mass="30457">MGQQPPQLHKQIQSRAWRYHWLDSPQDPRENTSDLWMSENRAWATLEHSSFVSWRRPVVSVSTESCTKFWFEMVSLMEFIALVWPSGSTKRSLLPGPSKDRPVEVNLNPDGFYQVRVEYAHCTGIASGCGLKPTDVLETVAQDNHERAAHVTQEQQAWHDNEEHMEEEPPVRFDPYTTTSWTPIWSDLVKPRKHANVFRGKLSTSQGGCMISWKRSYTMLNSWVTRRSLSIFLRQLSSGEVMIVMTVYGPSQDDKKQLFLLER</sequence>
<evidence type="ECO:0000313" key="2">
    <source>
        <dbReference type="Proteomes" id="UP000623129"/>
    </source>
</evidence>
<reference evidence="1" key="1">
    <citation type="submission" date="2020-01" db="EMBL/GenBank/DDBJ databases">
        <title>Genome sequence of Kobresia littledalei, the first chromosome-level genome in the family Cyperaceae.</title>
        <authorList>
            <person name="Qu G."/>
        </authorList>
    </citation>
    <scope>NUCLEOTIDE SEQUENCE</scope>
    <source>
        <strain evidence="1">C.B.Clarke</strain>
        <tissue evidence="1">Leaf</tissue>
    </source>
</reference>
<dbReference type="AlphaFoldDB" id="A0A833R0I9"/>
<dbReference type="Proteomes" id="UP000623129">
    <property type="component" value="Unassembled WGS sequence"/>
</dbReference>
<evidence type="ECO:0000313" key="1">
    <source>
        <dbReference type="EMBL" id="KAF3333009.1"/>
    </source>
</evidence>
<comment type="caution">
    <text evidence="1">The sequence shown here is derived from an EMBL/GenBank/DDBJ whole genome shotgun (WGS) entry which is preliminary data.</text>
</comment>
<dbReference type="EMBL" id="SWLB01000011">
    <property type="protein sequence ID" value="KAF3333009.1"/>
    <property type="molecule type" value="Genomic_DNA"/>
</dbReference>
<gene>
    <name evidence="1" type="ORF">FCM35_KLT02586</name>
</gene>
<accession>A0A833R0I9</accession>
<name>A0A833R0I9_9POAL</name>
<protein>
    <submittedName>
        <fullName evidence="1">Uncharacterized protein</fullName>
    </submittedName>
</protein>
<organism evidence="1 2">
    <name type="scientific">Carex littledalei</name>
    <dbReference type="NCBI Taxonomy" id="544730"/>
    <lineage>
        <taxon>Eukaryota</taxon>
        <taxon>Viridiplantae</taxon>
        <taxon>Streptophyta</taxon>
        <taxon>Embryophyta</taxon>
        <taxon>Tracheophyta</taxon>
        <taxon>Spermatophyta</taxon>
        <taxon>Magnoliopsida</taxon>
        <taxon>Liliopsida</taxon>
        <taxon>Poales</taxon>
        <taxon>Cyperaceae</taxon>
        <taxon>Cyperoideae</taxon>
        <taxon>Cariceae</taxon>
        <taxon>Carex</taxon>
        <taxon>Carex subgen. Euthyceras</taxon>
    </lineage>
</organism>
<keyword evidence="2" id="KW-1185">Reference proteome</keyword>